<evidence type="ECO:0000259" key="9">
    <source>
        <dbReference type="Pfam" id="PF04696"/>
    </source>
</evidence>
<keyword evidence="6" id="KW-0508">mRNA splicing</keyword>
<dbReference type="AlphaFoldDB" id="A0A9Q8ZBX9"/>
<name>A0A9Q8ZBX9_CURCL</name>
<evidence type="ECO:0000256" key="7">
    <source>
        <dbReference type="ARBA" id="ARBA00023242"/>
    </source>
</evidence>
<dbReference type="InterPro" id="IPR039853">
    <property type="entry name" value="Pinin"/>
</dbReference>
<dbReference type="Pfam" id="PF04696">
    <property type="entry name" value="Pinin_SDK_memA"/>
    <property type="match status" value="1"/>
</dbReference>
<feature type="compositionally biased region" description="Acidic residues" evidence="8">
    <location>
        <begin position="312"/>
        <end position="333"/>
    </location>
</feature>
<evidence type="ECO:0000256" key="6">
    <source>
        <dbReference type="ARBA" id="ARBA00023187"/>
    </source>
</evidence>
<feature type="compositionally biased region" description="Basic and acidic residues" evidence="8">
    <location>
        <begin position="104"/>
        <end position="122"/>
    </location>
</feature>
<dbReference type="EMBL" id="CP089276">
    <property type="protein sequence ID" value="USP77493.1"/>
    <property type="molecule type" value="Genomic_DNA"/>
</dbReference>
<reference evidence="10" key="1">
    <citation type="submission" date="2021-12" db="EMBL/GenBank/DDBJ databases">
        <title>Curvularia clavata genome.</title>
        <authorList>
            <person name="Cao Y."/>
        </authorList>
    </citation>
    <scope>NUCLEOTIDE SEQUENCE</scope>
    <source>
        <strain evidence="10">Yc1106</strain>
    </source>
</reference>
<evidence type="ECO:0000313" key="11">
    <source>
        <dbReference type="Proteomes" id="UP001056012"/>
    </source>
</evidence>
<protein>
    <recommendedName>
        <fullName evidence="9">Pinin/SDK/MemA protein domain-containing protein</fullName>
    </recommendedName>
</protein>
<dbReference type="PANTHER" id="PTHR12707:SF0">
    <property type="entry name" value="PININ"/>
    <property type="match status" value="1"/>
</dbReference>
<evidence type="ECO:0000256" key="1">
    <source>
        <dbReference type="ARBA" id="ARBA00004123"/>
    </source>
</evidence>
<feature type="region of interest" description="Disordered" evidence="8">
    <location>
        <begin position="1"/>
        <end position="75"/>
    </location>
</feature>
<proteinExistence type="inferred from homology"/>
<keyword evidence="3" id="KW-0507">mRNA processing</keyword>
<feature type="compositionally biased region" description="Basic and acidic residues" evidence="8">
    <location>
        <begin position="268"/>
        <end position="292"/>
    </location>
</feature>
<feature type="region of interest" description="Disordered" evidence="8">
    <location>
        <begin position="104"/>
        <end position="124"/>
    </location>
</feature>
<feature type="compositionally biased region" description="Basic and acidic residues" evidence="8">
    <location>
        <begin position="228"/>
        <end position="237"/>
    </location>
</feature>
<evidence type="ECO:0000256" key="5">
    <source>
        <dbReference type="ARBA" id="ARBA00023163"/>
    </source>
</evidence>
<feature type="compositionally biased region" description="Basic and acidic residues" evidence="8">
    <location>
        <begin position="243"/>
        <end position="254"/>
    </location>
</feature>
<dbReference type="InterPro" id="IPR006786">
    <property type="entry name" value="Pinin_SDK_MemA"/>
</dbReference>
<comment type="subcellular location">
    <subcellularLocation>
        <location evidence="1">Nucleus</location>
    </subcellularLocation>
</comment>
<keyword evidence="5" id="KW-0804">Transcription</keyword>
<dbReference type="PANTHER" id="PTHR12707">
    <property type="entry name" value="PINN"/>
    <property type="match status" value="1"/>
</dbReference>
<dbReference type="OrthoDB" id="330772at2759"/>
<dbReference type="Proteomes" id="UP001056012">
    <property type="component" value="Chromosome 3"/>
</dbReference>
<organism evidence="10 11">
    <name type="scientific">Curvularia clavata</name>
    <dbReference type="NCBI Taxonomy" id="95742"/>
    <lineage>
        <taxon>Eukaryota</taxon>
        <taxon>Fungi</taxon>
        <taxon>Dikarya</taxon>
        <taxon>Ascomycota</taxon>
        <taxon>Pezizomycotina</taxon>
        <taxon>Dothideomycetes</taxon>
        <taxon>Pleosporomycetidae</taxon>
        <taxon>Pleosporales</taxon>
        <taxon>Pleosporineae</taxon>
        <taxon>Pleosporaceae</taxon>
        <taxon>Curvularia</taxon>
    </lineage>
</organism>
<comment type="similarity">
    <text evidence="2">Belongs to the pinin family.</text>
</comment>
<dbReference type="GO" id="GO:0071013">
    <property type="term" value="C:catalytic step 2 spliceosome"/>
    <property type="evidence" value="ECO:0007669"/>
    <property type="project" value="TreeGrafter"/>
</dbReference>
<sequence>MEAPIASAVVIPDELSVPASPVNSQKRRQESISEETAKRPRLEADAAPGDSDKRDPDSKDSKPVPARRERGRERRLFGAVLGALSQNTATTAQKRRFEIEKRQLAQRKQEDYESEQRKAERTARRKEQRWIEQRRFERESVILSTALHSCSTKTYWLQMRIRHQNLLNMAHFLQTKTEPRLYYKPWETSPEEDDRIQTQIAEAKDIIRQEEAEYEARQQSDNQRKRHTSEEMNRDAEDTQTGKNHDANPPHEETTLNGPTNGSATPPKDMESEHQHPDDSGTNEQPREERAAGDMQASKAASHDDVPGEPAKDDDDENGEDVVEEAAEDTVIY</sequence>
<dbReference type="GO" id="GO:0008380">
    <property type="term" value="P:RNA splicing"/>
    <property type="evidence" value="ECO:0007669"/>
    <property type="project" value="UniProtKB-KW"/>
</dbReference>
<evidence type="ECO:0000256" key="2">
    <source>
        <dbReference type="ARBA" id="ARBA00010386"/>
    </source>
</evidence>
<dbReference type="GO" id="GO:0006397">
    <property type="term" value="P:mRNA processing"/>
    <property type="evidence" value="ECO:0007669"/>
    <property type="project" value="UniProtKB-KW"/>
</dbReference>
<keyword evidence="11" id="KW-1185">Reference proteome</keyword>
<accession>A0A9Q8ZBX9</accession>
<gene>
    <name evidence="10" type="ORF">yc1106_04767</name>
</gene>
<feature type="compositionally biased region" description="Basic and acidic residues" evidence="8">
    <location>
        <begin position="27"/>
        <end position="75"/>
    </location>
</feature>
<feature type="compositionally biased region" description="Polar residues" evidence="8">
    <location>
        <begin position="255"/>
        <end position="264"/>
    </location>
</feature>
<evidence type="ECO:0000313" key="10">
    <source>
        <dbReference type="EMBL" id="USP77493.1"/>
    </source>
</evidence>
<dbReference type="VEuPathDB" id="FungiDB:yc1106_04767"/>
<evidence type="ECO:0000256" key="4">
    <source>
        <dbReference type="ARBA" id="ARBA00023015"/>
    </source>
</evidence>
<keyword evidence="7" id="KW-0539">Nucleus</keyword>
<keyword evidence="4" id="KW-0805">Transcription regulation</keyword>
<feature type="domain" description="Pinin/SDK/MemA protein" evidence="9">
    <location>
        <begin position="68"/>
        <end position="200"/>
    </location>
</feature>
<evidence type="ECO:0000256" key="3">
    <source>
        <dbReference type="ARBA" id="ARBA00022664"/>
    </source>
</evidence>
<feature type="region of interest" description="Disordered" evidence="8">
    <location>
        <begin position="213"/>
        <end position="333"/>
    </location>
</feature>
<evidence type="ECO:0000256" key="8">
    <source>
        <dbReference type="SAM" id="MobiDB-lite"/>
    </source>
</evidence>